<evidence type="ECO:0000313" key="1">
    <source>
        <dbReference type="EMBL" id="QEG35400.1"/>
    </source>
</evidence>
<organism evidence="1 2">
    <name type="scientific">Bythopirellula goksoeyrii</name>
    <dbReference type="NCBI Taxonomy" id="1400387"/>
    <lineage>
        <taxon>Bacteria</taxon>
        <taxon>Pseudomonadati</taxon>
        <taxon>Planctomycetota</taxon>
        <taxon>Planctomycetia</taxon>
        <taxon>Pirellulales</taxon>
        <taxon>Lacipirellulaceae</taxon>
        <taxon>Bythopirellula</taxon>
    </lineage>
</organism>
<dbReference type="AlphaFoldDB" id="A0A5B9QCQ1"/>
<dbReference type="Proteomes" id="UP000323917">
    <property type="component" value="Chromosome"/>
</dbReference>
<protein>
    <submittedName>
        <fullName evidence="1">Uncharacterized protein</fullName>
    </submittedName>
</protein>
<dbReference type="KEGG" id="bgok:Pr1d_26980"/>
<dbReference type="EMBL" id="CP042913">
    <property type="protein sequence ID" value="QEG35400.1"/>
    <property type="molecule type" value="Genomic_DNA"/>
</dbReference>
<name>A0A5B9QCQ1_9BACT</name>
<reference evidence="1 2" key="1">
    <citation type="submission" date="2019-08" db="EMBL/GenBank/DDBJ databases">
        <title>Deep-cultivation of Planctomycetes and their phenomic and genomic characterization uncovers novel biology.</title>
        <authorList>
            <person name="Wiegand S."/>
            <person name="Jogler M."/>
            <person name="Boedeker C."/>
            <person name="Pinto D."/>
            <person name="Vollmers J."/>
            <person name="Rivas-Marin E."/>
            <person name="Kohn T."/>
            <person name="Peeters S.H."/>
            <person name="Heuer A."/>
            <person name="Rast P."/>
            <person name="Oberbeckmann S."/>
            <person name="Bunk B."/>
            <person name="Jeske O."/>
            <person name="Meyerdierks A."/>
            <person name="Storesund J.E."/>
            <person name="Kallscheuer N."/>
            <person name="Luecker S."/>
            <person name="Lage O.M."/>
            <person name="Pohl T."/>
            <person name="Merkel B.J."/>
            <person name="Hornburger P."/>
            <person name="Mueller R.-W."/>
            <person name="Bruemmer F."/>
            <person name="Labrenz M."/>
            <person name="Spormann A.M."/>
            <person name="Op den Camp H."/>
            <person name="Overmann J."/>
            <person name="Amann R."/>
            <person name="Jetten M.S.M."/>
            <person name="Mascher T."/>
            <person name="Medema M.H."/>
            <person name="Devos D.P."/>
            <person name="Kaster A.-K."/>
            <person name="Ovreas L."/>
            <person name="Rohde M."/>
            <person name="Galperin M.Y."/>
            <person name="Jogler C."/>
        </authorList>
    </citation>
    <scope>NUCLEOTIDE SEQUENCE [LARGE SCALE GENOMIC DNA]</scope>
    <source>
        <strain evidence="1 2">Pr1d</strain>
    </source>
</reference>
<evidence type="ECO:0000313" key="2">
    <source>
        <dbReference type="Proteomes" id="UP000323917"/>
    </source>
</evidence>
<keyword evidence="2" id="KW-1185">Reference proteome</keyword>
<gene>
    <name evidence="1" type="ORF">Pr1d_26980</name>
</gene>
<proteinExistence type="predicted"/>
<sequence length="54" mass="5603">MTIRFASGSIECNCRTPSATWNKEAEGVLTLPLAGGSRAIERGGIAALEKHGSS</sequence>
<accession>A0A5B9QCQ1</accession>